<organism evidence="6 7">
    <name type="scientific">Cerasicoccus arenae</name>
    <dbReference type="NCBI Taxonomy" id="424488"/>
    <lineage>
        <taxon>Bacteria</taxon>
        <taxon>Pseudomonadati</taxon>
        <taxon>Verrucomicrobiota</taxon>
        <taxon>Opitutia</taxon>
        <taxon>Puniceicoccales</taxon>
        <taxon>Cerasicoccaceae</taxon>
        <taxon>Cerasicoccus</taxon>
    </lineage>
</organism>
<sequence length="230" mass="25290">MIEKRPSNDRGSTNIDWLDSRHSFSFGQYHDASRQSHGALRVINDDRVAALQGFGTHPHRNAEIVSYVLSGALEHRDSMGNGNVIKPGQFQYMSAGRGVTHSEFNPNDETSHFLQIWLLPNEENAEPAYAQSDIAQIEPKNGLQLIASNIDPAAPIQWRTDATLWRGSYTIGDSGELPGNGDRGYLHVIKGKLQLGEISLSEGDAAAISNESSSLNLVGLEDSEFLWFSL</sequence>
<evidence type="ECO:0000259" key="4">
    <source>
        <dbReference type="Pfam" id="PF02678"/>
    </source>
</evidence>
<dbReference type="PANTHER" id="PTHR43212">
    <property type="entry name" value="QUERCETIN 2,3-DIOXYGENASE"/>
    <property type="match status" value="1"/>
</dbReference>
<comment type="caution">
    <text evidence="6">The sequence shown here is derived from an EMBL/GenBank/DDBJ whole genome shotgun (WGS) entry which is preliminary data.</text>
</comment>
<feature type="domain" description="Quercetin 2,3-dioxygenase C-terminal cupin" evidence="5">
    <location>
        <begin position="145"/>
        <end position="230"/>
    </location>
</feature>
<accession>A0A8J3GFP3</accession>
<evidence type="ECO:0000256" key="3">
    <source>
        <dbReference type="RuleBase" id="RU003457"/>
    </source>
</evidence>
<dbReference type="InterPro" id="IPR003829">
    <property type="entry name" value="Pirin_N_dom"/>
</dbReference>
<keyword evidence="7" id="KW-1185">Reference proteome</keyword>
<protein>
    <recommendedName>
        <fullName evidence="8">Pirin family protein</fullName>
    </recommendedName>
</protein>
<evidence type="ECO:0000313" key="6">
    <source>
        <dbReference type="EMBL" id="GHC07599.1"/>
    </source>
</evidence>
<keyword evidence="2" id="KW-0479">Metal-binding</keyword>
<dbReference type="Pfam" id="PF02678">
    <property type="entry name" value="Pirin"/>
    <property type="match status" value="1"/>
</dbReference>
<comment type="similarity">
    <text evidence="1 3">Belongs to the pirin family.</text>
</comment>
<evidence type="ECO:0000256" key="1">
    <source>
        <dbReference type="ARBA" id="ARBA00008416"/>
    </source>
</evidence>
<feature type="binding site" evidence="2">
    <location>
        <position position="101"/>
    </location>
    <ligand>
        <name>Fe cation</name>
        <dbReference type="ChEBI" id="CHEBI:24875"/>
    </ligand>
</feature>
<dbReference type="Gene3D" id="2.60.120.10">
    <property type="entry name" value="Jelly Rolls"/>
    <property type="match status" value="2"/>
</dbReference>
<feature type="binding site" evidence="2">
    <location>
        <position position="59"/>
    </location>
    <ligand>
        <name>Fe cation</name>
        <dbReference type="ChEBI" id="CHEBI:24875"/>
    </ligand>
</feature>
<name>A0A8J3GFP3_9BACT</name>
<feature type="binding site" evidence="2">
    <location>
        <position position="103"/>
    </location>
    <ligand>
        <name>Fe cation</name>
        <dbReference type="ChEBI" id="CHEBI:24875"/>
    </ligand>
</feature>
<dbReference type="GO" id="GO:0046872">
    <property type="term" value="F:metal ion binding"/>
    <property type="evidence" value="ECO:0007669"/>
    <property type="project" value="UniProtKB-KW"/>
</dbReference>
<dbReference type="SUPFAM" id="SSF51182">
    <property type="entry name" value="RmlC-like cupins"/>
    <property type="match status" value="1"/>
</dbReference>
<evidence type="ECO:0000256" key="2">
    <source>
        <dbReference type="PIRSR" id="PIRSR006232-1"/>
    </source>
</evidence>
<gene>
    <name evidence="6" type="ORF">GCM10007047_25910</name>
</gene>
<feature type="binding site" evidence="2">
    <location>
        <position position="57"/>
    </location>
    <ligand>
        <name>Fe cation</name>
        <dbReference type="ChEBI" id="CHEBI:24875"/>
    </ligand>
</feature>
<dbReference type="InterPro" id="IPR011051">
    <property type="entry name" value="RmlC_Cupin_sf"/>
</dbReference>
<dbReference type="RefSeq" id="WP_189515891.1">
    <property type="nucleotide sequence ID" value="NZ_BMXG01000018.1"/>
</dbReference>
<dbReference type="PIRSF" id="PIRSF006232">
    <property type="entry name" value="Pirin"/>
    <property type="match status" value="1"/>
</dbReference>
<dbReference type="InterPro" id="IPR041602">
    <property type="entry name" value="Quercetinase_C"/>
</dbReference>
<feature type="domain" description="Pirin N-terminal" evidence="4">
    <location>
        <begin position="12"/>
        <end position="118"/>
    </location>
</feature>
<reference evidence="6" key="2">
    <citation type="submission" date="2020-09" db="EMBL/GenBank/DDBJ databases">
        <authorList>
            <person name="Sun Q."/>
            <person name="Kim S."/>
        </authorList>
    </citation>
    <scope>NUCLEOTIDE SEQUENCE</scope>
    <source>
        <strain evidence="6">KCTC 12870</strain>
    </source>
</reference>
<dbReference type="Proteomes" id="UP000642829">
    <property type="component" value="Unassembled WGS sequence"/>
</dbReference>
<keyword evidence="2" id="KW-0408">Iron</keyword>
<dbReference type="InterPro" id="IPR012093">
    <property type="entry name" value="Pirin"/>
</dbReference>
<dbReference type="InterPro" id="IPR014710">
    <property type="entry name" value="RmlC-like_jellyroll"/>
</dbReference>
<dbReference type="Pfam" id="PF17954">
    <property type="entry name" value="Pirin_C_2"/>
    <property type="match status" value="1"/>
</dbReference>
<proteinExistence type="inferred from homology"/>
<dbReference type="AlphaFoldDB" id="A0A8J3GFP3"/>
<dbReference type="CDD" id="cd02910">
    <property type="entry name" value="cupin_Yhhw_N"/>
    <property type="match status" value="1"/>
</dbReference>
<comment type="cofactor">
    <cofactor evidence="2">
        <name>Fe cation</name>
        <dbReference type="ChEBI" id="CHEBI:24875"/>
    </cofactor>
    <text evidence="2">Binds 1 Fe cation per subunit.</text>
</comment>
<evidence type="ECO:0000259" key="5">
    <source>
        <dbReference type="Pfam" id="PF17954"/>
    </source>
</evidence>
<evidence type="ECO:0000313" key="7">
    <source>
        <dbReference type="Proteomes" id="UP000642829"/>
    </source>
</evidence>
<dbReference type="EMBL" id="BMXG01000018">
    <property type="protein sequence ID" value="GHC07599.1"/>
    <property type="molecule type" value="Genomic_DNA"/>
</dbReference>
<reference evidence="6" key="1">
    <citation type="journal article" date="2014" name="Int. J. Syst. Evol. Microbiol.">
        <title>Complete genome sequence of Corynebacterium casei LMG S-19264T (=DSM 44701T), isolated from a smear-ripened cheese.</title>
        <authorList>
            <consortium name="US DOE Joint Genome Institute (JGI-PGF)"/>
            <person name="Walter F."/>
            <person name="Albersmeier A."/>
            <person name="Kalinowski J."/>
            <person name="Ruckert C."/>
        </authorList>
    </citation>
    <scope>NUCLEOTIDE SEQUENCE</scope>
    <source>
        <strain evidence="6">KCTC 12870</strain>
    </source>
</reference>
<dbReference type="PANTHER" id="PTHR43212:SF3">
    <property type="entry name" value="QUERCETIN 2,3-DIOXYGENASE"/>
    <property type="match status" value="1"/>
</dbReference>
<evidence type="ECO:0008006" key="8">
    <source>
        <dbReference type="Google" id="ProtNLM"/>
    </source>
</evidence>